<evidence type="ECO:0000313" key="2">
    <source>
        <dbReference type="EMBL" id="KAF2495907.1"/>
    </source>
</evidence>
<dbReference type="InterPro" id="IPR011990">
    <property type="entry name" value="TPR-like_helical_dom_sf"/>
</dbReference>
<dbReference type="AlphaFoldDB" id="A0A6A6QXW5"/>
<dbReference type="Pfam" id="PF13374">
    <property type="entry name" value="TPR_10"/>
    <property type="match status" value="1"/>
</dbReference>
<dbReference type="SUPFAM" id="SSF48452">
    <property type="entry name" value="TPR-like"/>
    <property type="match status" value="1"/>
</dbReference>
<accession>A0A6A6QXW5</accession>
<name>A0A6A6QXW5_9PEZI</name>
<dbReference type="OrthoDB" id="20872at2759"/>
<dbReference type="Pfam" id="PF13424">
    <property type="entry name" value="TPR_12"/>
    <property type="match status" value="2"/>
</dbReference>
<organism evidence="2 3">
    <name type="scientific">Lophium mytilinum</name>
    <dbReference type="NCBI Taxonomy" id="390894"/>
    <lineage>
        <taxon>Eukaryota</taxon>
        <taxon>Fungi</taxon>
        <taxon>Dikarya</taxon>
        <taxon>Ascomycota</taxon>
        <taxon>Pezizomycotina</taxon>
        <taxon>Dothideomycetes</taxon>
        <taxon>Pleosporomycetidae</taxon>
        <taxon>Mytilinidiales</taxon>
        <taxon>Mytilinidiaceae</taxon>
        <taxon>Lophium</taxon>
    </lineage>
</organism>
<evidence type="ECO:0000259" key="1">
    <source>
        <dbReference type="Pfam" id="PF25000"/>
    </source>
</evidence>
<dbReference type="PANTHER" id="PTHR46082">
    <property type="entry name" value="ATP/GTP-BINDING PROTEIN-RELATED"/>
    <property type="match status" value="1"/>
</dbReference>
<reference evidence="2" key="1">
    <citation type="journal article" date="2020" name="Stud. Mycol.">
        <title>101 Dothideomycetes genomes: a test case for predicting lifestyles and emergence of pathogens.</title>
        <authorList>
            <person name="Haridas S."/>
            <person name="Albert R."/>
            <person name="Binder M."/>
            <person name="Bloem J."/>
            <person name="Labutti K."/>
            <person name="Salamov A."/>
            <person name="Andreopoulos B."/>
            <person name="Baker S."/>
            <person name="Barry K."/>
            <person name="Bills G."/>
            <person name="Bluhm B."/>
            <person name="Cannon C."/>
            <person name="Castanera R."/>
            <person name="Culley D."/>
            <person name="Daum C."/>
            <person name="Ezra D."/>
            <person name="Gonzalez J."/>
            <person name="Henrissat B."/>
            <person name="Kuo A."/>
            <person name="Liang C."/>
            <person name="Lipzen A."/>
            <person name="Lutzoni F."/>
            <person name="Magnuson J."/>
            <person name="Mondo S."/>
            <person name="Nolan M."/>
            <person name="Ohm R."/>
            <person name="Pangilinan J."/>
            <person name="Park H.-J."/>
            <person name="Ramirez L."/>
            <person name="Alfaro M."/>
            <person name="Sun H."/>
            <person name="Tritt A."/>
            <person name="Yoshinaga Y."/>
            <person name="Zwiers L.-H."/>
            <person name="Turgeon B."/>
            <person name="Goodwin S."/>
            <person name="Spatafora J."/>
            <person name="Crous P."/>
            <person name="Grigoriev I."/>
        </authorList>
    </citation>
    <scope>NUCLEOTIDE SEQUENCE</scope>
    <source>
        <strain evidence="2">CBS 269.34</strain>
    </source>
</reference>
<keyword evidence="3" id="KW-1185">Reference proteome</keyword>
<dbReference type="PANTHER" id="PTHR46082:SF6">
    <property type="entry name" value="AAA+ ATPASE DOMAIN-CONTAINING PROTEIN-RELATED"/>
    <property type="match status" value="1"/>
</dbReference>
<dbReference type="EMBL" id="MU004188">
    <property type="protein sequence ID" value="KAF2495907.1"/>
    <property type="molecule type" value="Genomic_DNA"/>
</dbReference>
<dbReference type="SUPFAM" id="SSF52540">
    <property type="entry name" value="P-loop containing nucleoside triphosphate hydrolases"/>
    <property type="match status" value="1"/>
</dbReference>
<dbReference type="Pfam" id="PF25000">
    <property type="entry name" value="DUF7779"/>
    <property type="match status" value="1"/>
</dbReference>
<dbReference type="InterPro" id="IPR027417">
    <property type="entry name" value="P-loop_NTPase"/>
</dbReference>
<feature type="non-terminal residue" evidence="2">
    <location>
        <position position="1"/>
    </location>
</feature>
<proteinExistence type="predicted"/>
<sequence>PSPSSTVPFRRDDHFISRDSLDKIRQICARPAGRAALFGLGGVGKSQIAIEHTYQIQDESPTTWVFWVHASTRARFEESYRRIAEKTEIDGWDDPKADILRLVRKWLCDESNGRWVMVIDNADDSAVFFPTTPKTQVAGLSNLDEAAQLLSEFLPQSPNGSILITSRDREVARRLAGRGDCLVEVKPMDEGEALALLQKKLSNVNEPDAFELVEALDYMPLAITQAAAYIEQRAPRTTVSRYIDEFRQNDQDRARLLTKDVGDGRRDGRAYNSIIATWQISFTHIRKEMPTAARLLSLMSFFDRQGIPESLLQGRYQLDVVEEADFEEDLLTLTNYSLIGMNVDGREFEMHRLVQFSMKKWLELFDELESWKETFVKLMYDNFPLGEHKNWAVCQALYPHARAAVACQPAGGQAVKPWTSVLHKAAWYASEMGKYKEAEEMNRGALKAKEAAFGAEDPDTLASINDLAVVLKEQGKYEQAEALSRQALKGMENILGKKHPHTLVSMNNLAVVLSNQGKHKQVEALNRQVLKRREKTLGKEHPNTLTSVNNIAITLSKQGKYADAEALHRQVLEWREKVLGKEHPHTLQSVHNLAYVLHQRQQYEEASQLYQRACAGFQEKLGPDHPRTQLYMENYSALQQVWKP</sequence>
<gene>
    <name evidence="2" type="ORF">BU16DRAFT_460703</name>
</gene>
<protein>
    <submittedName>
        <fullName evidence="2">TPR-like protein</fullName>
    </submittedName>
</protein>
<dbReference type="Gene3D" id="1.25.40.10">
    <property type="entry name" value="Tetratricopeptide repeat domain"/>
    <property type="match status" value="2"/>
</dbReference>
<dbReference type="Proteomes" id="UP000799750">
    <property type="component" value="Unassembled WGS sequence"/>
</dbReference>
<dbReference type="Gene3D" id="3.40.50.300">
    <property type="entry name" value="P-loop containing nucleotide triphosphate hydrolases"/>
    <property type="match status" value="1"/>
</dbReference>
<dbReference type="PRINTS" id="PR00381">
    <property type="entry name" value="KINESINLIGHT"/>
</dbReference>
<dbReference type="InterPro" id="IPR053137">
    <property type="entry name" value="NLR-like"/>
</dbReference>
<feature type="domain" description="DUF7779" evidence="1">
    <location>
        <begin position="286"/>
        <end position="359"/>
    </location>
</feature>
<evidence type="ECO:0000313" key="3">
    <source>
        <dbReference type="Proteomes" id="UP000799750"/>
    </source>
</evidence>
<dbReference type="InterPro" id="IPR056681">
    <property type="entry name" value="DUF7779"/>
</dbReference>